<dbReference type="GO" id="GO:0016020">
    <property type="term" value="C:membrane"/>
    <property type="evidence" value="ECO:0007669"/>
    <property type="project" value="UniProtKB-SubCell"/>
</dbReference>
<feature type="transmembrane region" description="Helical" evidence="5">
    <location>
        <begin position="213"/>
        <end position="237"/>
    </location>
</feature>
<evidence type="ECO:0000313" key="7">
    <source>
        <dbReference type="Proteomes" id="UP000218209"/>
    </source>
</evidence>
<gene>
    <name evidence="6" type="ORF">BU14_0450s0001</name>
</gene>
<name>A0A1X6NUU9_PORUM</name>
<proteinExistence type="predicted"/>
<evidence type="ECO:0000256" key="2">
    <source>
        <dbReference type="ARBA" id="ARBA00022692"/>
    </source>
</evidence>
<organism evidence="6 7">
    <name type="scientific">Porphyra umbilicalis</name>
    <name type="common">Purple laver</name>
    <name type="synonym">Red alga</name>
    <dbReference type="NCBI Taxonomy" id="2786"/>
    <lineage>
        <taxon>Eukaryota</taxon>
        <taxon>Rhodophyta</taxon>
        <taxon>Bangiophyceae</taxon>
        <taxon>Bangiales</taxon>
        <taxon>Bangiaceae</taxon>
        <taxon>Porphyra</taxon>
    </lineage>
</organism>
<comment type="subcellular location">
    <subcellularLocation>
        <location evidence="1">Membrane</location>
        <topology evidence="1">Multi-pass membrane protein</topology>
    </subcellularLocation>
</comment>
<feature type="transmembrane region" description="Helical" evidence="5">
    <location>
        <begin position="12"/>
        <end position="37"/>
    </location>
</feature>
<evidence type="ECO:0000313" key="6">
    <source>
        <dbReference type="EMBL" id="OSX72286.1"/>
    </source>
</evidence>
<evidence type="ECO:0000256" key="3">
    <source>
        <dbReference type="ARBA" id="ARBA00022989"/>
    </source>
</evidence>
<dbReference type="InterPro" id="IPR018499">
    <property type="entry name" value="Tetraspanin/Peripherin"/>
</dbReference>
<evidence type="ECO:0008006" key="8">
    <source>
        <dbReference type="Google" id="ProtNLM"/>
    </source>
</evidence>
<evidence type="ECO:0000256" key="5">
    <source>
        <dbReference type="SAM" id="Phobius"/>
    </source>
</evidence>
<keyword evidence="2 5" id="KW-0812">Transmembrane</keyword>
<keyword evidence="7" id="KW-1185">Reference proteome</keyword>
<accession>A0A1X6NUU9</accession>
<evidence type="ECO:0000256" key="4">
    <source>
        <dbReference type="ARBA" id="ARBA00023136"/>
    </source>
</evidence>
<dbReference type="Pfam" id="PF00335">
    <property type="entry name" value="Tetraspanin"/>
    <property type="match status" value="1"/>
</dbReference>
<dbReference type="Proteomes" id="UP000218209">
    <property type="component" value="Unassembled WGS sequence"/>
</dbReference>
<sequence length="238" mass="24263">MGGHGGSKGALTFHSLFLSLLLLGGAGFLGVGLWLQLAQNGGPVNLKWTGSGFIDSFLTLGVAAMVIGGALLATSVCALCAVSRSCIGTIFRVMFVLATLVVTAALVLVAVVTLLIASNNRPDAVETIVRDSWVRTVTSADPNTVAHACDIQANFGCAGFDDGDCDACVNGVTISGTPCTAEEQLRCPSCPSSLTTPSPSGCYDAIIERTRKIFLPVGIAAAVVAGVALLDVFVVCAI</sequence>
<evidence type="ECO:0000256" key="1">
    <source>
        <dbReference type="ARBA" id="ARBA00004141"/>
    </source>
</evidence>
<dbReference type="AlphaFoldDB" id="A0A1X6NUU9"/>
<keyword evidence="3 5" id="KW-1133">Transmembrane helix</keyword>
<keyword evidence="4 5" id="KW-0472">Membrane</keyword>
<feature type="transmembrane region" description="Helical" evidence="5">
    <location>
        <begin position="57"/>
        <end position="82"/>
    </location>
</feature>
<dbReference type="EMBL" id="KV919071">
    <property type="protein sequence ID" value="OSX72286.1"/>
    <property type="molecule type" value="Genomic_DNA"/>
</dbReference>
<protein>
    <recommendedName>
        <fullName evidence="8">Tetraspanin</fullName>
    </recommendedName>
</protein>
<feature type="transmembrane region" description="Helical" evidence="5">
    <location>
        <begin position="94"/>
        <end position="117"/>
    </location>
</feature>
<reference evidence="6 7" key="1">
    <citation type="submission" date="2017-03" db="EMBL/GenBank/DDBJ databases">
        <title>WGS assembly of Porphyra umbilicalis.</title>
        <authorList>
            <person name="Brawley S.H."/>
            <person name="Blouin N.A."/>
            <person name="Ficko-Blean E."/>
            <person name="Wheeler G.L."/>
            <person name="Lohr M."/>
            <person name="Goodson H.V."/>
            <person name="Jenkins J.W."/>
            <person name="Blaby-Haas C.E."/>
            <person name="Helliwell K.E."/>
            <person name="Chan C."/>
            <person name="Marriage T."/>
            <person name="Bhattacharya D."/>
            <person name="Klein A.S."/>
            <person name="Badis Y."/>
            <person name="Brodie J."/>
            <person name="Cao Y."/>
            <person name="Collen J."/>
            <person name="Dittami S.M."/>
            <person name="Gachon C.M."/>
            <person name="Green B.R."/>
            <person name="Karpowicz S."/>
            <person name="Kim J.W."/>
            <person name="Kudahl U."/>
            <person name="Lin S."/>
            <person name="Michel G."/>
            <person name="Mittag M."/>
            <person name="Olson B.J."/>
            <person name="Pangilinan J."/>
            <person name="Peng Y."/>
            <person name="Qiu H."/>
            <person name="Shu S."/>
            <person name="Singer J.T."/>
            <person name="Smith A.G."/>
            <person name="Sprecher B.N."/>
            <person name="Wagner V."/>
            <person name="Wang W."/>
            <person name="Wang Z.-Y."/>
            <person name="Yan J."/>
            <person name="Yarish C."/>
            <person name="Zoeuner-Riek S."/>
            <person name="Zhuang Y."/>
            <person name="Zou Y."/>
            <person name="Lindquist E.A."/>
            <person name="Grimwood J."/>
            <person name="Barry K."/>
            <person name="Rokhsar D.S."/>
            <person name="Schmutz J."/>
            <person name="Stiller J.W."/>
            <person name="Grossman A.R."/>
            <person name="Prochnik S.E."/>
        </authorList>
    </citation>
    <scope>NUCLEOTIDE SEQUENCE [LARGE SCALE GENOMIC DNA]</scope>
    <source>
        <strain evidence="6">4086291</strain>
    </source>
</reference>